<evidence type="ECO:0000256" key="3">
    <source>
        <dbReference type="ARBA" id="ARBA00022605"/>
    </source>
</evidence>
<evidence type="ECO:0000313" key="11">
    <source>
        <dbReference type="Proteomes" id="UP000503483"/>
    </source>
</evidence>
<dbReference type="HAMAP" id="MF_00131">
    <property type="entry name" value="Trp_synth_alpha"/>
    <property type="match status" value="1"/>
</dbReference>
<keyword evidence="3 8" id="KW-0028">Amino-acid biosynthesis</keyword>
<evidence type="ECO:0000256" key="1">
    <source>
        <dbReference type="ARBA" id="ARBA00004733"/>
    </source>
</evidence>
<dbReference type="CDD" id="cd04724">
    <property type="entry name" value="Tryptophan_synthase_alpha"/>
    <property type="match status" value="1"/>
</dbReference>
<dbReference type="GO" id="GO:0004834">
    <property type="term" value="F:tryptophan synthase activity"/>
    <property type="evidence" value="ECO:0007669"/>
    <property type="project" value="UniProtKB-UniRule"/>
</dbReference>
<dbReference type="AlphaFoldDB" id="A0A6M8EH27"/>
<keyword evidence="6 8" id="KW-0456">Lyase</keyword>
<dbReference type="EMBL" id="CP042652">
    <property type="protein sequence ID" value="QKE29442.1"/>
    <property type="molecule type" value="Genomic_DNA"/>
</dbReference>
<comment type="pathway">
    <text evidence="1 8">Amino-acid biosynthesis; L-tryptophan biosynthesis; L-tryptophan from chorismate: step 5/5.</text>
</comment>
<dbReference type="Gene3D" id="3.20.20.70">
    <property type="entry name" value="Aldolase class I"/>
    <property type="match status" value="1"/>
</dbReference>
<evidence type="ECO:0000256" key="9">
    <source>
        <dbReference type="RuleBase" id="RU003662"/>
    </source>
</evidence>
<gene>
    <name evidence="8 10" type="primary">trpA</name>
    <name evidence="10" type="ORF">AACT_2321</name>
</gene>
<comment type="subunit">
    <text evidence="2 8">Tetramer of two alpha and two beta chains.</text>
</comment>
<dbReference type="PANTHER" id="PTHR43406:SF1">
    <property type="entry name" value="TRYPTOPHAN SYNTHASE ALPHA CHAIN, CHLOROPLASTIC"/>
    <property type="match status" value="1"/>
</dbReference>
<evidence type="ECO:0000256" key="4">
    <source>
        <dbReference type="ARBA" id="ARBA00022822"/>
    </source>
</evidence>
<name>A0A6M8EH27_9BACT</name>
<sequence>MKKLVGYITSSLPNNNFTIDLAYSMKDAGVDTLELGIPFSDPVADGPIIEKANLIALNNGFKLKDLFEVSSKIAKDIDTLWMGYLNPFYHYGMEKFLQNAQEYNIQGTIIPDLPYEMAQNFQGLFDKYNKANISFVAPTDSEERIKLIVADAKKFIYMVAYAGITGSGQKEDLTSIINNVRKYSDTPLYIGFGVDEKTCKEKIVGVDGVIVGSAFVKHILDDSLSNDEKIKKISAIAKEIKEKINE</sequence>
<dbReference type="GO" id="GO:0005829">
    <property type="term" value="C:cytosol"/>
    <property type="evidence" value="ECO:0007669"/>
    <property type="project" value="TreeGrafter"/>
</dbReference>
<dbReference type="PANTHER" id="PTHR43406">
    <property type="entry name" value="TRYPTOPHAN SYNTHASE, ALPHA CHAIN"/>
    <property type="match status" value="1"/>
</dbReference>
<comment type="function">
    <text evidence="8">The alpha subunit is responsible for the aldol cleavage of indoleglycerol phosphate to indole and glyceraldehyde 3-phosphate.</text>
</comment>
<feature type="active site" description="Proton acceptor" evidence="8">
    <location>
        <position position="34"/>
    </location>
</feature>
<dbReference type="InterPro" id="IPR002028">
    <property type="entry name" value="Trp_synthase_suA"/>
</dbReference>
<dbReference type="Pfam" id="PF00290">
    <property type="entry name" value="Trp_syntA"/>
    <property type="match status" value="1"/>
</dbReference>
<dbReference type="NCBIfam" id="TIGR00262">
    <property type="entry name" value="trpA"/>
    <property type="match status" value="1"/>
</dbReference>
<evidence type="ECO:0000256" key="2">
    <source>
        <dbReference type="ARBA" id="ARBA00011270"/>
    </source>
</evidence>
<dbReference type="RefSeq" id="WP_172127145.1">
    <property type="nucleotide sequence ID" value="NZ_CP042652.1"/>
</dbReference>
<reference evidence="10 11" key="1">
    <citation type="submission" date="2019-08" db="EMBL/GenBank/DDBJ databases">
        <title>Complete genome sequence of Arcobacter acticola.</title>
        <authorList>
            <person name="Miller W."/>
        </authorList>
    </citation>
    <scope>NUCLEOTIDE SEQUENCE [LARGE SCALE GENOMIC DNA]</scope>
    <source>
        <strain evidence="10 11">KCTC 52212</strain>
    </source>
</reference>
<keyword evidence="4 8" id="KW-0822">Tryptophan biosynthesis</keyword>
<dbReference type="InterPro" id="IPR013785">
    <property type="entry name" value="Aldolase_TIM"/>
</dbReference>
<feature type="active site" description="Proton acceptor" evidence="8">
    <location>
        <position position="45"/>
    </location>
</feature>
<comment type="catalytic activity">
    <reaction evidence="7 8">
        <text>(1S,2R)-1-C-(indol-3-yl)glycerol 3-phosphate + L-serine = D-glyceraldehyde 3-phosphate + L-tryptophan + H2O</text>
        <dbReference type="Rhea" id="RHEA:10532"/>
        <dbReference type="ChEBI" id="CHEBI:15377"/>
        <dbReference type="ChEBI" id="CHEBI:33384"/>
        <dbReference type="ChEBI" id="CHEBI:57912"/>
        <dbReference type="ChEBI" id="CHEBI:58866"/>
        <dbReference type="ChEBI" id="CHEBI:59776"/>
        <dbReference type="EC" id="4.2.1.20"/>
    </reaction>
</comment>
<evidence type="ECO:0000256" key="6">
    <source>
        <dbReference type="ARBA" id="ARBA00023239"/>
    </source>
</evidence>
<proteinExistence type="inferred from homology"/>
<dbReference type="EC" id="4.2.1.20" evidence="8"/>
<evidence type="ECO:0000313" key="10">
    <source>
        <dbReference type="EMBL" id="QKE29442.1"/>
    </source>
</evidence>
<dbReference type="Proteomes" id="UP000503483">
    <property type="component" value="Chromosome"/>
</dbReference>
<protein>
    <recommendedName>
        <fullName evidence="8">Tryptophan synthase alpha chain</fullName>
        <ecNumber evidence="8">4.2.1.20</ecNumber>
    </recommendedName>
</protein>
<dbReference type="PROSITE" id="PS00167">
    <property type="entry name" value="TRP_SYNTHASE_ALPHA"/>
    <property type="match status" value="1"/>
</dbReference>
<organism evidence="10 11">
    <name type="scientific">Arcobacter acticola</name>
    <dbReference type="NCBI Taxonomy" id="1849015"/>
    <lineage>
        <taxon>Bacteria</taxon>
        <taxon>Pseudomonadati</taxon>
        <taxon>Campylobacterota</taxon>
        <taxon>Epsilonproteobacteria</taxon>
        <taxon>Campylobacterales</taxon>
        <taxon>Arcobacteraceae</taxon>
        <taxon>Arcobacter</taxon>
    </lineage>
</organism>
<dbReference type="SUPFAM" id="SSF51366">
    <property type="entry name" value="Ribulose-phoshate binding barrel"/>
    <property type="match status" value="1"/>
</dbReference>
<accession>A0A6M8EH27</accession>
<dbReference type="UniPathway" id="UPA00035">
    <property type="reaction ID" value="UER00044"/>
</dbReference>
<keyword evidence="11" id="KW-1185">Reference proteome</keyword>
<comment type="similarity">
    <text evidence="8 9">Belongs to the TrpA family.</text>
</comment>
<dbReference type="InterPro" id="IPR018204">
    <property type="entry name" value="Trp_synthase_alpha_AS"/>
</dbReference>
<dbReference type="KEGG" id="paco:AACT_2321"/>
<evidence type="ECO:0000256" key="8">
    <source>
        <dbReference type="HAMAP-Rule" id="MF_00131"/>
    </source>
</evidence>
<evidence type="ECO:0000256" key="5">
    <source>
        <dbReference type="ARBA" id="ARBA00023141"/>
    </source>
</evidence>
<evidence type="ECO:0000256" key="7">
    <source>
        <dbReference type="ARBA" id="ARBA00049047"/>
    </source>
</evidence>
<dbReference type="InterPro" id="IPR011060">
    <property type="entry name" value="RibuloseP-bd_barrel"/>
</dbReference>
<keyword evidence="5 8" id="KW-0057">Aromatic amino acid biosynthesis</keyword>